<protein>
    <recommendedName>
        <fullName evidence="3">Nucleoid-associated protein</fullName>
    </recommendedName>
</protein>
<evidence type="ECO:0008006" key="3">
    <source>
        <dbReference type="Google" id="ProtNLM"/>
    </source>
</evidence>
<evidence type="ECO:0000313" key="2">
    <source>
        <dbReference type="Proteomes" id="UP000195440"/>
    </source>
</evidence>
<comment type="caution">
    <text evidence="1">The sequence shown here is derived from an EMBL/GenBank/DDBJ whole genome shotgun (WGS) entry which is preliminary data.</text>
</comment>
<gene>
    <name evidence="1" type="ORF">AUC60_25710</name>
</gene>
<dbReference type="RefSeq" id="WP_087274275.1">
    <property type="nucleotide sequence ID" value="NZ_JBJGBV010000008.1"/>
</dbReference>
<dbReference type="Pfam" id="PF04245">
    <property type="entry name" value="NA37"/>
    <property type="match status" value="1"/>
</dbReference>
<name>A0A1Y3P2D8_9PSED</name>
<dbReference type="InterPro" id="IPR007358">
    <property type="entry name" value="Nucleoid_associated_NdpA"/>
</dbReference>
<proteinExistence type="predicted"/>
<keyword evidence="2" id="KW-1185">Reference proteome</keyword>
<evidence type="ECO:0000313" key="1">
    <source>
        <dbReference type="EMBL" id="OUM70954.1"/>
    </source>
</evidence>
<dbReference type="Proteomes" id="UP000195440">
    <property type="component" value="Unassembled WGS sequence"/>
</dbReference>
<organism evidence="1 2">
    <name type="scientific">Pseudomonas caspiana</name>
    <dbReference type="NCBI Taxonomy" id="1451454"/>
    <lineage>
        <taxon>Bacteria</taxon>
        <taxon>Pseudomonadati</taxon>
        <taxon>Pseudomonadota</taxon>
        <taxon>Gammaproteobacteria</taxon>
        <taxon>Pseudomonadales</taxon>
        <taxon>Pseudomonadaceae</taxon>
        <taxon>Pseudomonas</taxon>
    </lineage>
</organism>
<dbReference type="EMBL" id="LOHF01000037">
    <property type="protein sequence ID" value="OUM70954.1"/>
    <property type="molecule type" value="Genomic_DNA"/>
</dbReference>
<reference evidence="1 2" key="1">
    <citation type="journal article" date="2017" name="Syst. Appl. Microbiol.">
        <title>Pseudomonas caspiana sp. nov., a citrus pathogen in the Pseudomonas syringae phylogenetic group.</title>
        <authorList>
            <person name="Busquets A."/>
            <person name="Gomila M."/>
            <person name="Beiki F."/>
            <person name="Mulet M."/>
            <person name="Rahimian H."/>
            <person name="Garcia-Valdes E."/>
            <person name="Lalucat J."/>
        </authorList>
    </citation>
    <scope>NUCLEOTIDE SEQUENCE [LARGE SCALE GENOMIC DNA]</scope>
    <source>
        <strain evidence="1 2">FBF102</strain>
    </source>
</reference>
<dbReference type="OrthoDB" id="1414497at2"/>
<sequence length="352" mass="39055">MSNPFNNLIFERIILHNVHKPNEHGATPATISLELTTLNQAGKQMLQERVSKVLGTGSGSLAMDVSNKTAASCYEYSKQLVQASDRGFITTSAAIAHHHTSIHTSKRWPGGTLVIISGTTDTDNKRCLIIIKAEQQAGFTETEEDGKITLAYLENLILTPQSKLYKIGIFYETAARTSGAVVDLNAHVYDSNIKSDDDRQAAKYFYSSFLGLRIPDNAVQRTRDFFDYTAEFIEGMGVPPERKIDLQQALYTYLKTDTSTTIEGAEFAQRYMTPNESDDFVGYMGKKGFPDSAIVKDTKAINRKLARRKLSFTNDVKITAPADKFAELVKVVETTETHTTLMIQGALVSQDK</sequence>
<dbReference type="AlphaFoldDB" id="A0A1Y3P2D8"/>
<dbReference type="GO" id="GO:0009295">
    <property type="term" value="C:nucleoid"/>
    <property type="evidence" value="ECO:0007669"/>
    <property type="project" value="InterPro"/>
</dbReference>
<accession>A0A1Y3P2D8</accession>